<gene>
    <name evidence="5" type="ORF">GCM10011518_42930</name>
</gene>
<dbReference type="EMBL" id="BMKP01000014">
    <property type="protein sequence ID" value="GGF29062.1"/>
    <property type="molecule type" value="Genomic_DNA"/>
</dbReference>
<comment type="similarity">
    <text evidence="3">Belongs to the peptidase C56 family. HSP31-like subfamily.</text>
</comment>
<dbReference type="PANTHER" id="PTHR48094:SF11">
    <property type="entry name" value="GLUTATHIONE-INDEPENDENT GLYOXALASE HSP31-RELATED"/>
    <property type="match status" value="1"/>
</dbReference>
<evidence type="ECO:0000313" key="6">
    <source>
        <dbReference type="Proteomes" id="UP000655016"/>
    </source>
</evidence>
<accession>A0ABQ1UX34</accession>
<dbReference type="RefSeq" id="WP_163396495.1">
    <property type="nucleotide sequence ID" value="NZ_BMKP01000014.1"/>
</dbReference>
<evidence type="ECO:0000256" key="1">
    <source>
        <dbReference type="ARBA" id="ARBA00023016"/>
    </source>
</evidence>
<dbReference type="Gene3D" id="3.40.50.880">
    <property type="match status" value="1"/>
</dbReference>
<dbReference type="CDD" id="cd03141">
    <property type="entry name" value="GATase1_Hsp31_like"/>
    <property type="match status" value="1"/>
</dbReference>
<dbReference type="InterPro" id="IPR002818">
    <property type="entry name" value="DJ-1/PfpI"/>
</dbReference>
<evidence type="ECO:0000256" key="3">
    <source>
        <dbReference type="ARBA" id="ARBA00038493"/>
    </source>
</evidence>
<keyword evidence="5" id="KW-0418">Kinase</keyword>
<dbReference type="InterPro" id="IPR029062">
    <property type="entry name" value="Class_I_gatase-like"/>
</dbReference>
<keyword evidence="6" id="KW-1185">Reference proteome</keyword>
<protein>
    <submittedName>
        <fullName evidence="5">Dihydroxyacetone kinase</fullName>
    </submittedName>
</protein>
<dbReference type="GO" id="GO:0016301">
    <property type="term" value="F:kinase activity"/>
    <property type="evidence" value="ECO:0007669"/>
    <property type="project" value="UniProtKB-KW"/>
</dbReference>
<reference evidence="6" key="1">
    <citation type="journal article" date="2019" name="Int. J. Syst. Evol. Microbiol.">
        <title>The Global Catalogue of Microorganisms (GCM) 10K type strain sequencing project: providing services to taxonomists for standard genome sequencing and annotation.</title>
        <authorList>
            <consortium name="The Broad Institute Genomics Platform"/>
            <consortium name="The Broad Institute Genome Sequencing Center for Infectious Disease"/>
            <person name="Wu L."/>
            <person name="Ma J."/>
        </authorList>
    </citation>
    <scope>NUCLEOTIDE SEQUENCE [LARGE SCALE GENOMIC DNA]</scope>
    <source>
        <strain evidence="6">CGMCC 1.16060</strain>
    </source>
</reference>
<feature type="domain" description="DJ-1/PfpI" evidence="4">
    <location>
        <begin position="81"/>
        <end position="274"/>
    </location>
</feature>
<keyword evidence="5" id="KW-0808">Transferase</keyword>
<dbReference type="SUPFAM" id="SSF52317">
    <property type="entry name" value="Class I glutamine amidotransferase-like"/>
    <property type="match status" value="1"/>
</dbReference>
<dbReference type="Pfam" id="PF01965">
    <property type="entry name" value="DJ-1_PfpI"/>
    <property type="match status" value="1"/>
</dbReference>
<evidence type="ECO:0000313" key="5">
    <source>
        <dbReference type="EMBL" id="GGF29062.1"/>
    </source>
</evidence>
<keyword evidence="1" id="KW-0346">Stress response</keyword>
<keyword evidence="2" id="KW-0456">Lyase</keyword>
<organism evidence="5 6">
    <name type="scientific">Flavobacterium limi</name>
    <dbReference type="NCBI Taxonomy" id="2045105"/>
    <lineage>
        <taxon>Bacteria</taxon>
        <taxon>Pseudomonadati</taxon>
        <taxon>Bacteroidota</taxon>
        <taxon>Flavobacteriia</taxon>
        <taxon>Flavobacteriales</taxon>
        <taxon>Flavobacteriaceae</taxon>
        <taxon>Flavobacterium</taxon>
    </lineage>
</organism>
<comment type="caution">
    <text evidence="5">The sequence shown here is derived from an EMBL/GenBank/DDBJ whole genome shotgun (WGS) entry which is preliminary data.</text>
</comment>
<proteinExistence type="inferred from homology"/>
<evidence type="ECO:0000256" key="2">
    <source>
        <dbReference type="ARBA" id="ARBA00023239"/>
    </source>
</evidence>
<dbReference type="Proteomes" id="UP000655016">
    <property type="component" value="Unassembled WGS sequence"/>
</dbReference>
<evidence type="ECO:0000259" key="4">
    <source>
        <dbReference type="Pfam" id="PF01965"/>
    </source>
</evidence>
<name>A0ABQ1UX34_9FLAO</name>
<dbReference type="PANTHER" id="PTHR48094">
    <property type="entry name" value="PROTEIN/NUCLEIC ACID DEGLYCASE DJ-1-RELATED"/>
    <property type="match status" value="1"/>
</dbReference>
<dbReference type="InterPro" id="IPR050325">
    <property type="entry name" value="Prot/Nucl_acid_deglycase"/>
</dbReference>
<sequence length="282" mass="31154">MTVSSIFLNGSKISKKSKLIKPGTPLLKLLTLLTAFLCCSQTEISAQTQIPVNKRKKILIVVSSQDKKGEPNITAGFWFPELTHPLEVYDKEGYDIDIASPKGGLPPFDGFNLTDPVNSWFWTNPKYRNKLGTTIKFSDVNPSNYIAIQMVGGHGPMFDFTDNKELHYITRKIYENNGIVSAVCHGPAGLINLKLSNGKLLIDGKRITAFSAAEEQNRDFTRFVPFELEKKLKENGAVFEKAAEIFGVKVCTDSRIVTGQNPASAHEFGEAVVAAIKSLQQN</sequence>